<dbReference type="Pfam" id="PF10724">
    <property type="entry name" value="DUF2516"/>
    <property type="match status" value="1"/>
</dbReference>
<dbReference type="Proteomes" id="UP000562984">
    <property type="component" value="Unassembled WGS sequence"/>
</dbReference>
<keyword evidence="3" id="KW-1185">Reference proteome</keyword>
<keyword evidence="1" id="KW-1133">Transmembrane helix</keyword>
<sequence length="98" mass="10244">MDYLTIAIGVVGGIVGVVAFADAVTRRTDAYPAADKQTKTTWLAITGISGVVLVLGMIPGSLLRAPSLLWLAGLVGVLVYLCDVRPRLREVSGGSSSW</sequence>
<comment type="caution">
    <text evidence="2">The sequence shown here is derived from an EMBL/GenBank/DDBJ whole genome shotgun (WGS) entry which is preliminary data.</text>
</comment>
<dbReference type="EMBL" id="JABEND010000002">
    <property type="protein sequence ID" value="NNG34970.1"/>
    <property type="molecule type" value="Genomic_DNA"/>
</dbReference>
<keyword evidence="1" id="KW-0812">Transmembrane</keyword>
<name>A0A849A913_9ACTN</name>
<reference evidence="2 3" key="1">
    <citation type="submission" date="2020-05" db="EMBL/GenBank/DDBJ databases">
        <title>Nakamurella sp. DB0629 isolated from air conditioner.</title>
        <authorList>
            <person name="Kim D.H."/>
            <person name="Kim D.-U."/>
        </authorList>
    </citation>
    <scope>NUCLEOTIDE SEQUENCE [LARGE SCALE GENOMIC DNA]</scope>
    <source>
        <strain evidence="2 3">DB0629</strain>
    </source>
</reference>
<feature type="transmembrane region" description="Helical" evidence="1">
    <location>
        <begin position="6"/>
        <end position="24"/>
    </location>
</feature>
<proteinExistence type="predicted"/>
<evidence type="ECO:0000313" key="2">
    <source>
        <dbReference type="EMBL" id="NNG34970.1"/>
    </source>
</evidence>
<evidence type="ECO:0000313" key="3">
    <source>
        <dbReference type="Proteomes" id="UP000562984"/>
    </source>
</evidence>
<organism evidence="2 3">
    <name type="scientific">Nakamurella aerolata</name>
    <dbReference type="NCBI Taxonomy" id="1656892"/>
    <lineage>
        <taxon>Bacteria</taxon>
        <taxon>Bacillati</taxon>
        <taxon>Actinomycetota</taxon>
        <taxon>Actinomycetes</taxon>
        <taxon>Nakamurellales</taxon>
        <taxon>Nakamurellaceae</taxon>
        <taxon>Nakamurella</taxon>
    </lineage>
</organism>
<evidence type="ECO:0000256" key="1">
    <source>
        <dbReference type="SAM" id="Phobius"/>
    </source>
</evidence>
<dbReference type="AlphaFoldDB" id="A0A849A913"/>
<gene>
    <name evidence="2" type="ORF">HKD39_04425</name>
</gene>
<feature type="transmembrane region" description="Helical" evidence="1">
    <location>
        <begin position="40"/>
        <end position="59"/>
    </location>
</feature>
<accession>A0A849A913</accession>
<dbReference type="InterPro" id="IPR019662">
    <property type="entry name" value="DUF2516"/>
</dbReference>
<protein>
    <submittedName>
        <fullName evidence="2">DUF2516 family protein</fullName>
    </submittedName>
</protein>
<feature type="transmembrane region" description="Helical" evidence="1">
    <location>
        <begin position="65"/>
        <end position="82"/>
    </location>
</feature>
<keyword evidence="1" id="KW-0472">Membrane</keyword>